<evidence type="ECO:0000256" key="1">
    <source>
        <dbReference type="ARBA" id="ARBA00002403"/>
    </source>
</evidence>
<evidence type="ECO:0000259" key="5">
    <source>
        <dbReference type="Pfam" id="PF15063"/>
    </source>
</evidence>
<feature type="compositionally biased region" description="Basic and acidic residues" evidence="4">
    <location>
        <begin position="159"/>
        <end position="174"/>
    </location>
</feature>
<dbReference type="InterPro" id="IPR020282">
    <property type="entry name" value="Avpi1/C8orf4_dom"/>
</dbReference>
<evidence type="ECO:0000256" key="3">
    <source>
        <dbReference type="ARBA" id="ARBA00023306"/>
    </source>
</evidence>
<accession>A0A9D3LIU8</accession>
<evidence type="ECO:0000313" key="6">
    <source>
        <dbReference type="EMBL" id="KAG5831677.1"/>
    </source>
</evidence>
<feature type="compositionally biased region" description="Basic and acidic residues" evidence="4">
    <location>
        <begin position="109"/>
        <end position="119"/>
    </location>
</feature>
<feature type="region of interest" description="Disordered" evidence="4">
    <location>
        <begin position="1"/>
        <end position="20"/>
    </location>
</feature>
<gene>
    <name evidence="6" type="ORF">ANANG_G00306280</name>
</gene>
<protein>
    <recommendedName>
        <fullName evidence="2">Arginine vasopressin-induced protein 1</fullName>
    </recommendedName>
</protein>
<evidence type="ECO:0000256" key="4">
    <source>
        <dbReference type="SAM" id="MobiDB-lite"/>
    </source>
</evidence>
<dbReference type="EMBL" id="JAFIRN010000018">
    <property type="protein sequence ID" value="KAG5831677.1"/>
    <property type="molecule type" value="Genomic_DNA"/>
</dbReference>
<dbReference type="PANTHER" id="PTHR14350">
    <property type="entry name" value="ARGININE VASOPRESSIN-INDUCED PROTEIN 1"/>
    <property type="match status" value="1"/>
</dbReference>
<sequence length="174" mass="18896">MTGAAVAPGERRGRKSGSSHIFRGVSLQQLRGLFRTAGDQHAERRAELVWGQGDAAKLAQALIGLRTRRRRSRLRAEVAGEAPGPAWLTEFGHLRINEGVLSSPNEDSIVERETEDRTDLQGAAESQGETATADSPAGSERPQATPKGRLWGGAGSRKQGGERNSERYLHRILH</sequence>
<keyword evidence="7" id="KW-1185">Reference proteome</keyword>
<feature type="domain" description="Arginine vasopressin-induced protein 1/transcriptional and immune response regulator" evidence="5">
    <location>
        <begin position="8"/>
        <end position="66"/>
    </location>
</feature>
<evidence type="ECO:0000256" key="2">
    <source>
        <dbReference type="ARBA" id="ARBA00020697"/>
    </source>
</evidence>
<dbReference type="InterPro" id="IPR039579">
    <property type="entry name" value="AVPI1"/>
</dbReference>
<proteinExistence type="predicted"/>
<evidence type="ECO:0000313" key="7">
    <source>
        <dbReference type="Proteomes" id="UP001044222"/>
    </source>
</evidence>
<reference evidence="6" key="1">
    <citation type="submission" date="2021-01" db="EMBL/GenBank/DDBJ databases">
        <title>A chromosome-scale assembly of European eel, Anguilla anguilla.</title>
        <authorList>
            <person name="Henkel C."/>
            <person name="Jong-Raadsen S.A."/>
            <person name="Dufour S."/>
            <person name="Weltzien F.-A."/>
            <person name="Palstra A.P."/>
            <person name="Pelster B."/>
            <person name="Spaink H.P."/>
            <person name="Van Den Thillart G.E."/>
            <person name="Jansen H."/>
            <person name="Zahm M."/>
            <person name="Klopp C."/>
            <person name="Cedric C."/>
            <person name="Louis A."/>
            <person name="Berthelot C."/>
            <person name="Parey E."/>
            <person name="Roest Crollius H."/>
            <person name="Montfort J."/>
            <person name="Robinson-Rechavi M."/>
            <person name="Bucao C."/>
            <person name="Bouchez O."/>
            <person name="Gislard M."/>
            <person name="Lluch J."/>
            <person name="Milhes M."/>
            <person name="Lampietro C."/>
            <person name="Lopez Roques C."/>
            <person name="Donnadieu C."/>
            <person name="Braasch I."/>
            <person name="Desvignes T."/>
            <person name="Postlethwait J."/>
            <person name="Bobe J."/>
            <person name="Guiguen Y."/>
            <person name="Dirks R."/>
        </authorList>
    </citation>
    <scope>NUCLEOTIDE SEQUENCE</scope>
    <source>
        <strain evidence="6">Tag_6206</strain>
        <tissue evidence="6">Liver</tissue>
    </source>
</reference>
<dbReference type="AlphaFoldDB" id="A0A9D3LIU8"/>
<feature type="region of interest" description="Disordered" evidence="4">
    <location>
        <begin position="99"/>
        <end position="174"/>
    </location>
</feature>
<dbReference type="Pfam" id="PF15063">
    <property type="entry name" value="TC1"/>
    <property type="match status" value="1"/>
</dbReference>
<organism evidence="6 7">
    <name type="scientific">Anguilla anguilla</name>
    <name type="common">European freshwater eel</name>
    <name type="synonym">Muraena anguilla</name>
    <dbReference type="NCBI Taxonomy" id="7936"/>
    <lineage>
        <taxon>Eukaryota</taxon>
        <taxon>Metazoa</taxon>
        <taxon>Chordata</taxon>
        <taxon>Craniata</taxon>
        <taxon>Vertebrata</taxon>
        <taxon>Euteleostomi</taxon>
        <taxon>Actinopterygii</taxon>
        <taxon>Neopterygii</taxon>
        <taxon>Teleostei</taxon>
        <taxon>Anguilliformes</taxon>
        <taxon>Anguillidae</taxon>
        <taxon>Anguilla</taxon>
    </lineage>
</organism>
<dbReference type="Proteomes" id="UP001044222">
    <property type="component" value="Chromosome 18"/>
</dbReference>
<name>A0A9D3LIU8_ANGAN</name>
<keyword evidence="3" id="KW-0131">Cell cycle</keyword>
<comment type="caution">
    <text evidence="6">The sequence shown here is derived from an EMBL/GenBank/DDBJ whole genome shotgun (WGS) entry which is preliminary data.</text>
</comment>
<comment type="function">
    <text evidence="1">May be involved in MAP kinase activation, epithelial sodium channel (ENaC) down-regulation and cell cycling.</text>
</comment>